<dbReference type="EMBL" id="BAAAFZ010000077">
    <property type="protein sequence ID" value="GAA0601413.1"/>
    <property type="molecule type" value="Genomic_DNA"/>
</dbReference>
<comment type="caution">
    <text evidence="1">The sequence shown here is derived from an EMBL/GenBank/DDBJ whole genome shotgun (WGS) entry which is preliminary data.</text>
</comment>
<protein>
    <recommendedName>
        <fullName evidence="3">Sialate O-acetylesterase domain-containing protein</fullName>
    </recommendedName>
</protein>
<proteinExistence type="predicted"/>
<evidence type="ECO:0000313" key="1">
    <source>
        <dbReference type="EMBL" id="GAA0601413.1"/>
    </source>
</evidence>
<gene>
    <name evidence="1" type="ORF">GCM10009416_44130</name>
</gene>
<dbReference type="Proteomes" id="UP001501588">
    <property type="component" value="Unassembled WGS sequence"/>
</dbReference>
<accession>A0ABN1G017</accession>
<organism evidence="1 2">
    <name type="scientific">Craurococcus roseus</name>
    <dbReference type="NCBI Taxonomy" id="77585"/>
    <lineage>
        <taxon>Bacteria</taxon>
        <taxon>Pseudomonadati</taxon>
        <taxon>Pseudomonadota</taxon>
        <taxon>Alphaproteobacteria</taxon>
        <taxon>Acetobacterales</taxon>
        <taxon>Acetobacteraceae</taxon>
        <taxon>Craurococcus</taxon>
    </lineage>
</organism>
<sequence length="382" mass="39504">MNLNVVLRGQSNAEAFGTANGGSLLAAVARDVEWLLGFDGETDTVSVLFAADTADGADTAVGGTGFLTDWVGPLTADWRDGWHAKSLEKGLLDHVGRLPAGQRDDPTAVLWFHSEFDSQRGGLTAAEWESAVRFDAALLRAALGQSADTVPYLFVSAHPYAVWWGRDSDAGHQAVRQGMENLSADPAFNADIAARLLDTDINGDDPTAYGDQHFSLSDLVLAEGRIVLSLAETWAAYAKPGSPVALSSGQIDDHGPRAVAATATAPNQLLVRFAFDGATNLQPLDPDAARGLGWSVRTAAGEEVGASAAALAGADALLLTLEGPAPAGGKLFYGWGYGRLAEGNAPGQGNAVYDEQGMPAWVDAAGLAIAGAAAPASVDPLL</sequence>
<keyword evidence="2" id="KW-1185">Reference proteome</keyword>
<name>A0ABN1G017_9PROT</name>
<evidence type="ECO:0008006" key="3">
    <source>
        <dbReference type="Google" id="ProtNLM"/>
    </source>
</evidence>
<dbReference type="RefSeq" id="WP_343897586.1">
    <property type="nucleotide sequence ID" value="NZ_BAAAFZ010000077.1"/>
</dbReference>
<reference evidence="1 2" key="1">
    <citation type="journal article" date="2019" name="Int. J. Syst. Evol. Microbiol.">
        <title>The Global Catalogue of Microorganisms (GCM) 10K type strain sequencing project: providing services to taxonomists for standard genome sequencing and annotation.</title>
        <authorList>
            <consortium name="The Broad Institute Genomics Platform"/>
            <consortium name="The Broad Institute Genome Sequencing Center for Infectious Disease"/>
            <person name="Wu L."/>
            <person name="Ma J."/>
        </authorList>
    </citation>
    <scope>NUCLEOTIDE SEQUENCE [LARGE SCALE GENOMIC DNA]</scope>
    <source>
        <strain evidence="1 2">JCM 9933</strain>
    </source>
</reference>
<evidence type="ECO:0000313" key="2">
    <source>
        <dbReference type="Proteomes" id="UP001501588"/>
    </source>
</evidence>